<comment type="similarity">
    <text evidence="2">Belongs to the UTP6 family.</text>
</comment>
<dbReference type="SUPFAM" id="SSF48452">
    <property type="entry name" value="TPR-like"/>
    <property type="match status" value="1"/>
</dbReference>
<dbReference type="EMBL" id="JRES01000720">
    <property type="protein sequence ID" value="KNC28971.1"/>
    <property type="molecule type" value="Genomic_DNA"/>
</dbReference>
<dbReference type="GO" id="GO:0032040">
    <property type="term" value="C:small-subunit processome"/>
    <property type="evidence" value="ECO:0007669"/>
    <property type="project" value="TreeGrafter"/>
</dbReference>
<dbReference type="InterPro" id="IPR056907">
    <property type="entry name" value="UTP6_C"/>
</dbReference>
<evidence type="ECO:0008006" key="10">
    <source>
        <dbReference type="Google" id="ProtNLM"/>
    </source>
</evidence>
<dbReference type="STRING" id="7375.A0A0L0C9P4"/>
<organism evidence="8 9">
    <name type="scientific">Lucilia cuprina</name>
    <name type="common">Green bottle fly</name>
    <name type="synonym">Australian sheep blowfly</name>
    <dbReference type="NCBI Taxonomy" id="7375"/>
    <lineage>
        <taxon>Eukaryota</taxon>
        <taxon>Metazoa</taxon>
        <taxon>Ecdysozoa</taxon>
        <taxon>Arthropoda</taxon>
        <taxon>Hexapoda</taxon>
        <taxon>Insecta</taxon>
        <taxon>Pterygota</taxon>
        <taxon>Neoptera</taxon>
        <taxon>Endopterygota</taxon>
        <taxon>Diptera</taxon>
        <taxon>Brachycera</taxon>
        <taxon>Muscomorpha</taxon>
        <taxon>Oestroidea</taxon>
        <taxon>Calliphoridae</taxon>
        <taxon>Luciliinae</taxon>
        <taxon>Lucilia</taxon>
    </lineage>
</organism>
<comment type="caution">
    <text evidence="8">The sequence shown here is derived from an EMBL/GenBank/DDBJ whole genome shotgun (WGS) entry which is preliminary data.</text>
</comment>
<dbReference type="GO" id="GO:0000462">
    <property type="term" value="P:maturation of SSU-rRNA from tricistronic rRNA transcript (SSU-rRNA, 5.8S rRNA, LSU-rRNA)"/>
    <property type="evidence" value="ECO:0007669"/>
    <property type="project" value="InterPro"/>
</dbReference>
<dbReference type="AlphaFoldDB" id="A0A0L0C9P4"/>
<protein>
    <recommendedName>
        <fullName evidence="10">U3 small nucleolar RNA-associated protein 6</fullName>
    </recommendedName>
</protein>
<dbReference type="PANTHER" id="PTHR23271">
    <property type="entry name" value="HEPATOCELLULAR CARCINOMA-ASSOCIATED ANTIGEN 66"/>
    <property type="match status" value="1"/>
</dbReference>
<dbReference type="SMART" id="SM00386">
    <property type="entry name" value="HAT"/>
    <property type="match status" value="6"/>
</dbReference>
<evidence type="ECO:0000259" key="6">
    <source>
        <dbReference type="Pfam" id="PF08640"/>
    </source>
</evidence>
<evidence type="ECO:0000313" key="8">
    <source>
        <dbReference type="EMBL" id="KNC28971.1"/>
    </source>
</evidence>
<evidence type="ECO:0000313" key="9">
    <source>
        <dbReference type="Proteomes" id="UP000037069"/>
    </source>
</evidence>
<dbReference type="Pfam" id="PF08640">
    <property type="entry name" value="U3_assoc_6"/>
    <property type="match status" value="1"/>
</dbReference>
<evidence type="ECO:0000256" key="1">
    <source>
        <dbReference type="ARBA" id="ARBA00004604"/>
    </source>
</evidence>
<reference evidence="8 9" key="1">
    <citation type="journal article" date="2015" name="Nat. Commun.">
        <title>Lucilia cuprina genome unlocks parasitic fly biology to underpin future interventions.</title>
        <authorList>
            <person name="Anstead C.A."/>
            <person name="Korhonen P.K."/>
            <person name="Young N.D."/>
            <person name="Hall R.S."/>
            <person name="Jex A.R."/>
            <person name="Murali S.C."/>
            <person name="Hughes D.S."/>
            <person name="Lee S.F."/>
            <person name="Perry T."/>
            <person name="Stroehlein A.J."/>
            <person name="Ansell B.R."/>
            <person name="Breugelmans B."/>
            <person name="Hofmann A."/>
            <person name="Qu J."/>
            <person name="Dugan S."/>
            <person name="Lee S.L."/>
            <person name="Chao H."/>
            <person name="Dinh H."/>
            <person name="Han Y."/>
            <person name="Doddapaneni H.V."/>
            <person name="Worley K.C."/>
            <person name="Muzny D.M."/>
            <person name="Ioannidis P."/>
            <person name="Waterhouse R.M."/>
            <person name="Zdobnov E.M."/>
            <person name="James P.J."/>
            <person name="Bagnall N.H."/>
            <person name="Kotze A.C."/>
            <person name="Gibbs R.A."/>
            <person name="Richards S."/>
            <person name="Batterham P."/>
            <person name="Gasser R.B."/>
        </authorList>
    </citation>
    <scope>NUCLEOTIDE SEQUENCE [LARGE SCALE GENOMIC DNA]</scope>
    <source>
        <strain evidence="8 9">LS</strain>
        <tissue evidence="8">Full body</tissue>
    </source>
</reference>
<dbReference type="InterPro" id="IPR003107">
    <property type="entry name" value="HAT"/>
</dbReference>
<keyword evidence="9" id="KW-1185">Reference proteome</keyword>
<evidence type="ECO:0000256" key="4">
    <source>
        <dbReference type="ARBA" id="ARBA00022737"/>
    </source>
</evidence>
<dbReference type="GO" id="GO:0034388">
    <property type="term" value="C:Pwp2p-containing subcomplex of 90S preribosome"/>
    <property type="evidence" value="ECO:0007669"/>
    <property type="project" value="TreeGrafter"/>
</dbReference>
<keyword evidence="3" id="KW-0698">rRNA processing</keyword>
<comment type="subcellular location">
    <subcellularLocation>
        <location evidence="1">Nucleus</location>
        <location evidence="1">Nucleolus</location>
    </subcellularLocation>
</comment>
<dbReference type="PANTHER" id="PTHR23271:SF1">
    <property type="entry name" value="U3 SMALL NUCLEOLAR RNA-ASSOCIATED PROTEIN 6 HOMOLOG"/>
    <property type="match status" value="1"/>
</dbReference>
<proteinExistence type="inferred from homology"/>
<accession>A0A0L0C9P4</accession>
<dbReference type="Proteomes" id="UP000037069">
    <property type="component" value="Unassembled WGS sequence"/>
</dbReference>
<name>A0A0L0C9P4_LUCCU</name>
<dbReference type="OrthoDB" id="761538at2759"/>
<dbReference type="InterPro" id="IPR013949">
    <property type="entry name" value="Utp6"/>
</dbReference>
<dbReference type="Gene3D" id="1.25.40.10">
    <property type="entry name" value="Tetratricopeptide repeat domain"/>
    <property type="match status" value="2"/>
</dbReference>
<keyword evidence="5" id="KW-0539">Nucleus</keyword>
<dbReference type="Pfam" id="PF24892">
    <property type="entry name" value="UTP6_C"/>
    <property type="match status" value="1"/>
</dbReference>
<gene>
    <name evidence="8" type="ORF">FF38_13789</name>
</gene>
<dbReference type="InterPro" id="IPR055347">
    <property type="entry name" value="UTP6_N"/>
</dbReference>
<evidence type="ECO:0000256" key="5">
    <source>
        <dbReference type="ARBA" id="ARBA00023242"/>
    </source>
</evidence>
<keyword evidence="4" id="KW-0677">Repeat</keyword>
<evidence type="ECO:0000256" key="2">
    <source>
        <dbReference type="ARBA" id="ARBA00010734"/>
    </source>
</evidence>
<feature type="domain" description="U3 small nucleolar RNA-associated protein 6 homolog C-terminal" evidence="7">
    <location>
        <begin position="321"/>
        <end position="590"/>
    </location>
</feature>
<sequence>MAEILKEIQERDLSEYETIKTNGICSDEELHKLLKDRERFETKVIQSKKTPINYIEYIQFEKNTHKWVTEKEKQNGCNLTSVKKSIIQRIIRLYRNGTQQFPDDERLWKSFIQFSQKSNPGQVAGIYEKMLSYHGDKDSIWCDYALWAYESTQLLKNVKEIFFRALKRHPTSEVINLTFFDILIKETDRISNVDKLNVAERQLALDRAVLLYRNNRAKITNVSYYLKLLERCEDPKFVNCTVLLQKEIIDDILKYFSAQAIVWDYLAQRELKGYNMIDLQEITSKKVAEIQDMQTNLEDEKDPTIKGEVWKVRSLKTRIELCFRVYEKAVDAVPTEEMWSYFINAMLDLNQDVRMDGELKRHCLAKSFNMGHKSRLMSVEHYQACVEMLLKSPNGIKHVEQLLSEATETHKNEKLYELWMRAYAETQDEAKFYEIFCKANKDLGTAKCVSVWLLALKFYKAYHEENPKKLSEILKEAAKQIHPEFGQFRAYYLEYTMTYESLKKARELYDELCQFPPPCLELHKKMAEIEFQAGTHSKGDVSRIRKCCENAVHYFGASNVEVWIDLLKFERDVGNLKLMSIIYERAKNTLNPELVDTFVTEYALLKVMM</sequence>
<evidence type="ECO:0000256" key="3">
    <source>
        <dbReference type="ARBA" id="ARBA00022552"/>
    </source>
</evidence>
<dbReference type="GO" id="GO:0030515">
    <property type="term" value="F:snoRNA binding"/>
    <property type="evidence" value="ECO:0007669"/>
    <property type="project" value="InterPro"/>
</dbReference>
<dbReference type="InterPro" id="IPR011990">
    <property type="entry name" value="TPR-like_helical_dom_sf"/>
</dbReference>
<feature type="domain" description="U3 small nucleolar RNA-associated protein 6 N-terminal" evidence="6">
    <location>
        <begin position="10"/>
        <end position="82"/>
    </location>
</feature>
<evidence type="ECO:0000259" key="7">
    <source>
        <dbReference type="Pfam" id="PF24892"/>
    </source>
</evidence>
<dbReference type="OMA" id="CKQWNAK"/>